<dbReference type="InterPro" id="IPR018004">
    <property type="entry name" value="KilA/APSES_HTH"/>
</dbReference>
<dbReference type="InterPro" id="IPR051642">
    <property type="entry name" value="SWI6-like"/>
</dbReference>
<feature type="coiled-coil region" evidence="6">
    <location>
        <begin position="604"/>
        <end position="687"/>
    </location>
</feature>
<dbReference type="PANTHER" id="PTHR43828">
    <property type="entry name" value="ASPARAGINASE"/>
    <property type="match status" value="1"/>
</dbReference>
<proteinExistence type="predicted"/>
<feature type="domain" description="HTH APSES-type" evidence="8">
    <location>
        <begin position="11"/>
        <end position="117"/>
    </location>
</feature>
<dbReference type="PANTHER" id="PTHR43828:SF15">
    <property type="entry name" value="TRANSCRIPTION FACTOR MBP1"/>
    <property type="match status" value="1"/>
</dbReference>
<evidence type="ECO:0000313" key="9">
    <source>
        <dbReference type="EMBL" id="KAF2721916.1"/>
    </source>
</evidence>
<evidence type="ECO:0000313" key="10">
    <source>
        <dbReference type="Proteomes" id="UP000799441"/>
    </source>
</evidence>
<reference evidence="9" key="1">
    <citation type="journal article" date="2020" name="Stud. Mycol.">
        <title>101 Dothideomycetes genomes: a test case for predicting lifestyles and emergence of pathogens.</title>
        <authorList>
            <person name="Haridas S."/>
            <person name="Albert R."/>
            <person name="Binder M."/>
            <person name="Bloem J."/>
            <person name="Labutti K."/>
            <person name="Salamov A."/>
            <person name="Andreopoulos B."/>
            <person name="Baker S."/>
            <person name="Barry K."/>
            <person name="Bills G."/>
            <person name="Bluhm B."/>
            <person name="Cannon C."/>
            <person name="Castanera R."/>
            <person name="Culley D."/>
            <person name="Daum C."/>
            <person name="Ezra D."/>
            <person name="Gonzalez J."/>
            <person name="Henrissat B."/>
            <person name="Kuo A."/>
            <person name="Liang C."/>
            <person name="Lipzen A."/>
            <person name="Lutzoni F."/>
            <person name="Magnuson J."/>
            <person name="Mondo S."/>
            <person name="Nolan M."/>
            <person name="Ohm R."/>
            <person name="Pangilinan J."/>
            <person name="Park H.-J."/>
            <person name="Ramirez L."/>
            <person name="Alfaro M."/>
            <person name="Sun H."/>
            <person name="Tritt A."/>
            <person name="Yoshinaga Y."/>
            <person name="Zwiers L.-H."/>
            <person name="Turgeon B."/>
            <person name="Goodwin S."/>
            <person name="Spatafora J."/>
            <person name="Crous P."/>
            <person name="Grigoriev I."/>
        </authorList>
    </citation>
    <scope>NUCLEOTIDE SEQUENCE</scope>
    <source>
        <strain evidence="9">CBS 116435</strain>
    </source>
</reference>
<organism evidence="9 10">
    <name type="scientific">Polychaeton citri CBS 116435</name>
    <dbReference type="NCBI Taxonomy" id="1314669"/>
    <lineage>
        <taxon>Eukaryota</taxon>
        <taxon>Fungi</taxon>
        <taxon>Dikarya</taxon>
        <taxon>Ascomycota</taxon>
        <taxon>Pezizomycotina</taxon>
        <taxon>Dothideomycetes</taxon>
        <taxon>Dothideomycetidae</taxon>
        <taxon>Capnodiales</taxon>
        <taxon>Capnodiaceae</taxon>
        <taxon>Polychaeton</taxon>
    </lineage>
</organism>
<protein>
    <submittedName>
        <fullName evidence="9">Apses-domain-containing protein</fullName>
    </submittedName>
</protein>
<evidence type="ECO:0000256" key="4">
    <source>
        <dbReference type="ARBA" id="ARBA00023321"/>
    </source>
</evidence>
<gene>
    <name evidence="9" type="ORF">K431DRAFT_303005</name>
</gene>
<dbReference type="Gene3D" id="3.10.260.10">
    <property type="entry name" value="Transcription regulator HTH, APSES-type DNA-binding domain"/>
    <property type="match status" value="1"/>
</dbReference>
<keyword evidence="4" id="KW-0183">Conidiation</keyword>
<dbReference type="SMART" id="SM00248">
    <property type="entry name" value="ANK"/>
    <property type="match status" value="2"/>
</dbReference>
<dbReference type="AlphaFoldDB" id="A0A9P4QBM1"/>
<feature type="region of interest" description="Disordered" evidence="7">
    <location>
        <begin position="467"/>
        <end position="491"/>
    </location>
</feature>
<dbReference type="Pfam" id="PF12796">
    <property type="entry name" value="Ank_2"/>
    <property type="match status" value="1"/>
</dbReference>
<sequence length="749" mass="83005">MPPARDKEGKVYSATYSNVPVYEYTVEGNHVMRRRADDWINATHILKVADYDKPARTRILEREVQKGVHEKVQGGYGKYQGTWIPLQDAQVLAERNGVLHRLRPIFDYVAGDRSPPPAPKHTTAAPSKPRASKGAATQRRPAGKKTKPTFTNRSRQIATTASDNMLMHSAAAAFQTNHVQSDMDYAFEPSLHDGEETPDNVTIASESGFLPPGEDDYDPAQYSMPRNSKRRKIDHMDTMTQGDKEHQLWAEELLDYFMLQDSPLDAMPAPPTPPANANLDRPIDDKGHTALHWSAAMGDVEVSKDLIRHGARVDVVSKSGETPLMRAVNFTNSFDKQNMEALSTSLIRTANMQSWDPTSTGGNGGGTVFHHIAATTSRKSKYACARYYTDCVLNKMAEILSPDQIAGILDIQDAAGDTAITIAARNGARKCVRSLIGRNAAVDIPNYGGETADSLIVLLNQRRQERSMRRERDLSSSPFQGETAPAVQPPHSATFNGSNGVLGLDRLLQNGSTQTFNTATTNATDVYKSEAALTLTSTILPTLFTKTQTLATQLDQELLDKEAELAECERIATARQHEIENLQRLAEEWRVRELEQTSGGVENDEVLAEELQKLEKECEGLTELEQIEKLRNLIHERVSQIPASAVDEAGQFETAALEQKEKISKQLQEEQEKRKQLIREMVHALSSVGGEVEISEGARGGRRATTEMYRQLIKGTIGIKEEDIEELLPEIYSMLQENETMETGEVGVA</sequence>
<dbReference type="GO" id="GO:0048315">
    <property type="term" value="P:conidium formation"/>
    <property type="evidence" value="ECO:0007669"/>
    <property type="project" value="UniProtKB-KW"/>
</dbReference>
<feature type="region of interest" description="Disordered" evidence="7">
    <location>
        <begin position="193"/>
        <end position="227"/>
    </location>
</feature>
<evidence type="ECO:0000256" key="3">
    <source>
        <dbReference type="ARBA" id="ARBA00023043"/>
    </source>
</evidence>
<dbReference type="EMBL" id="MU003786">
    <property type="protein sequence ID" value="KAF2721916.1"/>
    <property type="molecule type" value="Genomic_DNA"/>
</dbReference>
<feature type="repeat" description="ANK" evidence="5">
    <location>
        <begin position="286"/>
        <end position="318"/>
    </location>
</feature>
<dbReference type="Pfam" id="PF04383">
    <property type="entry name" value="KilA-N"/>
    <property type="match status" value="1"/>
</dbReference>
<name>A0A9P4QBM1_9PEZI</name>
<dbReference type="SUPFAM" id="SSF48403">
    <property type="entry name" value="Ankyrin repeat"/>
    <property type="match status" value="1"/>
</dbReference>
<dbReference type="InterPro" id="IPR036770">
    <property type="entry name" value="Ankyrin_rpt-contain_sf"/>
</dbReference>
<dbReference type="GO" id="GO:0030435">
    <property type="term" value="P:sporulation resulting in formation of a cellular spore"/>
    <property type="evidence" value="ECO:0007669"/>
    <property type="project" value="UniProtKB-KW"/>
</dbReference>
<dbReference type="Proteomes" id="UP000799441">
    <property type="component" value="Unassembled WGS sequence"/>
</dbReference>
<feature type="repeat" description="ANK" evidence="5">
    <location>
        <begin position="415"/>
        <end position="447"/>
    </location>
</feature>
<dbReference type="InterPro" id="IPR002110">
    <property type="entry name" value="Ankyrin_rpt"/>
</dbReference>
<dbReference type="GO" id="GO:0033309">
    <property type="term" value="C:SBF transcription complex"/>
    <property type="evidence" value="ECO:0007669"/>
    <property type="project" value="TreeGrafter"/>
</dbReference>
<dbReference type="PROSITE" id="PS50297">
    <property type="entry name" value="ANK_REP_REGION"/>
    <property type="match status" value="1"/>
</dbReference>
<keyword evidence="6" id="KW-0175">Coiled coil</keyword>
<keyword evidence="2" id="KW-0749">Sporulation</keyword>
<accession>A0A9P4QBM1</accession>
<evidence type="ECO:0000259" key="8">
    <source>
        <dbReference type="PROSITE" id="PS51299"/>
    </source>
</evidence>
<evidence type="ECO:0000256" key="1">
    <source>
        <dbReference type="ARBA" id="ARBA00022737"/>
    </source>
</evidence>
<dbReference type="PROSITE" id="PS51299">
    <property type="entry name" value="HTH_APSES"/>
    <property type="match status" value="1"/>
</dbReference>
<dbReference type="SMART" id="SM01252">
    <property type="entry name" value="KilA-N"/>
    <property type="match status" value="1"/>
</dbReference>
<dbReference type="PROSITE" id="PS50088">
    <property type="entry name" value="ANK_REPEAT"/>
    <property type="match status" value="2"/>
</dbReference>
<keyword evidence="10" id="KW-1185">Reference proteome</keyword>
<feature type="region of interest" description="Disordered" evidence="7">
    <location>
        <begin position="108"/>
        <end position="155"/>
    </location>
</feature>
<dbReference type="SUPFAM" id="SSF54616">
    <property type="entry name" value="DNA-binding domain of Mlu1-box binding protein MBP1"/>
    <property type="match status" value="1"/>
</dbReference>
<feature type="compositionally biased region" description="Low complexity" evidence="7">
    <location>
        <begin position="120"/>
        <end position="129"/>
    </location>
</feature>
<keyword evidence="3 5" id="KW-0040">ANK repeat</keyword>
<dbReference type="GO" id="GO:0030907">
    <property type="term" value="C:MBF transcription complex"/>
    <property type="evidence" value="ECO:0007669"/>
    <property type="project" value="TreeGrafter"/>
</dbReference>
<dbReference type="InterPro" id="IPR003163">
    <property type="entry name" value="Tscrpt_reg_HTH_APSES-type"/>
</dbReference>
<evidence type="ECO:0000256" key="2">
    <source>
        <dbReference type="ARBA" id="ARBA00022969"/>
    </source>
</evidence>
<dbReference type="Gene3D" id="1.25.40.20">
    <property type="entry name" value="Ankyrin repeat-containing domain"/>
    <property type="match status" value="1"/>
</dbReference>
<dbReference type="OrthoDB" id="6718656at2759"/>
<evidence type="ECO:0000256" key="6">
    <source>
        <dbReference type="SAM" id="Coils"/>
    </source>
</evidence>
<keyword evidence="1" id="KW-0677">Repeat</keyword>
<dbReference type="GO" id="GO:0003677">
    <property type="term" value="F:DNA binding"/>
    <property type="evidence" value="ECO:0007669"/>
    <property type="project" value="InterPro"/>
</dbReference>
<dbReference type="InterPro" id="IPR036887">
    <property type="entry name" value="HTH_APSES_sf"/>
</dbReference>
<comment type="caution">
    <text evidence="9">The sequence shown here is derived from an EMBL/GenBank/DDBJ whole genome shotgun (WGS) entry which is preliminary data.</text>
</comment>
<evidence type="ECO:0000256" key="7">
    <source>
        <dbReference type="SAM" id="MobiDB-lite"/>
    </source>
</evidence>
<evidence type="ECO:0000256" key="5">
    <source>
        <dbReference type="PROSITE-ProRule" id="PRU00023"/>
    </source>
</evidence>
<dbReference type="FunFam" id="3.10.260.10:FF:000001">
    <property type="entry name" value="APSES transcription factor (MbpA)"/>
    <property type="match status" value="1"/>
</dbReference>
<dbReference type="GO" id="GO:0001228">
    <property type="term" value="F:DNA-binding transcription activator activity, RNA polymerase II-specific"/>
    <property type="evidence" value="ECO:0007669"/>
    <property type="project" value="UniProtKB-ARBA"/>
</dbReference>